<sequence length="444" mass="49175">MTRALVLRSLMLQIGGWSSLLLVSWLLCLMWMQLLFGRELNRLQTLQLGRDLALNIRLTELTLERYPPALIKELTGLDLVIAVQPPEPEREDRSNDDRRRELQQELCSRLSHCPMLLPAASGETAAVQGGGQQIWIELISPLEPVWLRSAIPATRRWPPDPMLMLIALVGAVIITGVVYLLKDVEQPLRGLERALARVGEGNDPPALPAKGAPEVQRITRRFNAMVQRLAANRQERATMLAGIAHDLRAPITRLQFRLALPSLDATERQRCRHDLESLERITGQFLLYAGGGERETPVVCPLALWLAEVVASYPSEQLHLEPTPVEARIRPIALGRAVSNLIDNAFSHGKPPIVIRLLTSKDGISLEVWDQGSGVPTAQWSRAMQPFQRLDEARGQQGHCGLGLAIVNHVMQHHDGTVTVRRGTGNPGRFAVVLTLPSEGQAKG</sequence>
<feature type="transmembrane region" description="Helical" evidence="11">
    <location>
        <begin position="14"/>
        <end position="36"/>
    </location>
</feature>
<dbReference type="InterPro" id="IPR036890">
    <property type="entry name" value="HATPase_C_sf"/>
</dbReference>
<evidence type="ECO:0000256" key="3">
    <source>
        <dbReference type="ARBA" id="ARBA00012438"/>
    </source>
</evidence>
<dbReference type="Gene3D" id="1.10.287.130">
    <property type="match status" value="1"/>
</dbReference>
<dbReference type="PRINTS" id="PR00344">
    <property type="entry name" value="BCTRLSENSOR"/>
</dbReference>
<comment type="subcellular location">
    <subcellularLocation>
        <location evidence="2">Cell membrane</location>
        <topology evidence="2">Multi-pass membrane protein</topology>
    </subcellularLocation>
</comment>
<evidence type="ECO:0000256" key="1">
    <source>
        <dbReference type="ARBA" id="ARBA00000085"/>
    </source>
</evidence>
<feature type="domain" description="HAMP" evidence="13">
    <location>
        <begin position="182"/>
        <end position="234"/>
    </location>
</feature>
<dbReference type="STRING" id="84588.SYNW0807"/>
<keyword evidence="6 14" id="KW-0808">Transferase</keyword>
<protein>
    <recommendedName>
        <fullName evidence="3">histidine kinase</fullName>
        <ecNumber evidence="3">2.7.13.3</ecNumber>
    </recommendedName>
</protein>
<evidence type="ECO:0000256" key="6">
    <source>
        <dbReference type="ARBA" id="ARBA00022679"/>
    </source>
</evidence>
<dbReference type="EMBL" id="BX569691">
    <property type="protein sequence ID" value="CAE07322.1"/>
    <property type="molecule type" value="Genomic_DNA"/>
</dbReference>
<keyword evidence="5" id="KW-0597">Phosphoprotein</keyword>
<dbReference type="PANTHER" id="PTHR44936:SF10">
    <property type="entry name" value="SENSOR PROTEIN RSTB"/>
    <property type="match status" value="1"/>
</dbReference>
<dbReference type="SUPFAM" id="SSF47384">
    <property type="entry name" value="Homodimeric domain of signal transducing histidine kinase"/>
    <property type="match status" value="1"/>
</dbReference>
<dbReference type="Gene3D" id="3.30.565.10">
    <property type="entry name" value="Histidine kinase-like ATPase, C-terminal domain"/>
    <property type="match status" value="1"/>
</dbReference>
<dbReference type="Proteomes" id="UP000001422">
    <property type="component" value="Chromosome"/>
</dbReference>
<evidence type="ECO:0000256" key="8">
    <source>
        <dbReference type="ARBA" id="ARBA00022777"/>
    </source>
</evidence>
<dbReference type="CDD" id="cd00075">
    <property type="entry name" value="HATPase"/>
    <property type="match status" value="1"/>
</dbReference>
<dbReference type="AlphaFoldDB" id="Q7U818"/>
<evidence type="ECO:0000313" key="15">
    <source>
        <dbReference type="Proteomes" id="UP000001422"/>
    </source>
</evidence>
<keyword evidence="8 14" id="KW-0418">Kinase</keyword>
<dbReference type="SMART" id="SM00304">
    <property type="entry name" value="HAMP"/>
    <property type="match status" value="1"/>
</dbReference>
<evidence type="ECO:0000256" key="5">
    <source>
        <dbReference type="ARBA" id="ARBA00022553"/>
    </source>
</evidence>
<dbReference type="CDD" id="cd00082">
    <property type="entry name" value="HisKA"/>
    <property type="match status" value="1"/>
</dbReference>
<keyword evidence="11" id="KW-0812">Transmembrane</keyword>
<dbReference type="EC" id="2.7.13.3" evidence="3"/>
<dbReference type="InterPro" id="IPR005467">
    <property type="entry name" value="His_kinase_dom"/>
</dbReference>
<keyword evidence="9" id="KW-0067">ATP-binding</keyword>
<dbReference type="Pfam" id="PF02518">
    <property type="entry name" value="HATPase_c"/>
    <property type="match status" value="1"/>
</dbReference>
<keyword evidence="4" id="KW-1003">Cell membrane</keyword>
<dbReference type="PANTHER" id="PTHR44936">
    <property type="entry name" value="SENSOR PROTEIN CREC"/>
    <property type="match status" value="1"/>
</dbReference>
<proteinExistence type="predicted"/>
<dbReference type="SMART" id="SM00387">
    <property type="entry name" value="HATPase_c"/>
    <property type="match status" value="1"/>
</dbReference>
<dbReference type="PROSITE" id="PS50109">
    <property type="entry name" value="HIS_KIN"/>
    <property type="match status" value="1"/>
</dbReference>
<keyword evidence="7" id="KW-0547">Nucleotide-binding</keyword>
<dbReference type="InterPro" id="IPR003661">
    <property type="entry name" value="HisK_dim/P_dom"/>
</dbReference>
<dbReference type="InterPro" id="IPR036097">
    <property type="entry name" value="HisK_dim/P_sf"/>
</dbReference>
<evidence type="ECO:0000256" key="4">
    <source>
        <dbReference type="ARBA" id="ARBA00022475"/>
    </source>
</evidence>
<keyword evidence="15" id="KW-1185">Reference proteome</keyword>
<name>Q7U818_PARMW</name>
<reference evidence="14 15" key="1">
    <citation type="journal article" date="2003" name="Nature">
        <title>The genome of a motile marine Synechococcus.</title>
        <authorList>
            <person name="Palenik B."/>
            <person name="Brahamsha B."/>
            <person name="Larimer F."/>
            <person name="Land M."/>
            <person name="Hauser L."/>
            <person name="Chain P."/>
            <person name="Lamerdin J."/>
            <person name="Regala W."/>
            <person name="Allen E.A."/>
            <person name="McCarren J."/>
            <person name="Paulsen I."/>
            <person name="Dufresne A."/>
            <person name="Partensky F."/>
            <person name="Webb E."/>
            <person name="Waterbury J."/>
        </authorList>
    </citation>
    <scope>NUCLEOTIDE SEQUENCE [LARGE SCALE GENOMIC DNA]</scope>
    <source>
        <strain evidence="14 15">WH8102</strain>
    </source>
</reference>
<dbReference type="Pfam" id="PF00672">
    <property type="entry name" value="HAMP"/>
    <property type="match status" value="1"/>
</dbReference>
<comment type="catalytic activity">
    <reaction evidence="1">
        <text>ATP + protein L-histidine = ADP + protein N-phospho-L-histidine.</text>
        <dbReference type="EC" id="2.7.13.3"/>
    </reaction>
</comment>
<dbReference type="SUPFAM" id="SSF55874">
    <property type="entry name" value="ATPase domain of HSP90 chaperone/DNA topoisomerase II/histidine kinase"/>
    <property type="match status" value="1"/>
</dbReference>
<evidence type="ECO:0000259" key="13">
    <source>
        <dbReference type="PROSITE" id="PS50885"/>
    </source>
</evidence>
<evidence type="ECO:0000256" key="7">
    <source>
        <dbReference type="ARBA" id="ARBA00022741"/>
    </source>
</evidence>
<dbReference type="KEGG" id="syw:SYNW0807"/>
<dbReference type="PROSITE" id="PS50885">
    <property type="entry name" value="HAMP"/>
    <property type="match status" value="1"/>
</dbReference>
<evidence type="ECO:0000256" key="2">
    <source>
        <dbReference type="ARBA" id="ARBA00004651"/>
    </source>
</evidence>
<evidence type="ECO:0000313" key="14">
    <source>
        <dbReference type="EMBL" id="CAE07322.1"/>
    </source>
</evidence>
<evidence type="ECO:0000256" key="9">
    <source>
        <dbReference type="ARBA" id="ARBA00022840"/>
    </source>
</evidence>
<feature type="domain" description="Histidine kinase" evidence="12">
    <location>
        <begin position="242"/>
        <end position="438"/>
    </location>
</feature>
<keyword evidence="11" id="KW-1133">Transmembrane helix</keyword>
<accession>Q7U818</accession>
<feature type="transmembrane region" description="Helical" evidence="11">
    <location>
        <begin position="162"/>
        <end position="181"/>
    </location>
</feature>
<dbReference type="InterPro" id="IPR003594">
    <property type="entry name" value="HATPase_dom"/>
</dbReference>
<dbReference type="InterPro" id="IPR050980">
    <property type="entry name" value="2C_sensor_his_kinase"/>
</dbReference>
<dbReference type="eggNOG" id="COG0642">
    <property type="taxonomic scope" value="Bacteria"/>
</dbReference>
<keyword evidence="10" id="KW-0902">Two-component regulatory system</keyword>
<dbReference type="InterPro" id="IPR003660">
    <property type="entry name" value="HAMP_dom"/>
</dbReference>
<evidence type="ECO:0000256" key="11">
    <source>
        <dbReference type="SAM" id="Phobius"/>
    </source>
</evidence>
<dbReference type="InterPro" id="IPR004358">
    <property type="entry name" value="Sig_transdc_His_kin-like_C"/>
</dbReference>
<dbReference type="GO" id="GO:0000155">
    <property type="term" value="F:phosphorelay sensor kinase activity"/>
    <property type="evidence" value="ECO:0007669"/>
    <property type="project" value="InterPro"/>
</dbReference>
<dbReference type="CDD" id="cd06225">
    <property type="entry name" value="HAMP"/>
    <property type="match status" value="1"/>
</dbReference>
<evidence type="ECO:0000256" key="10">
    <source>
        <dbReference type="ARBA" id="ARBA00023012"/>
    </source>
</evidence>
<organism evidence="14 15">
    <name type="scientific">Parasynechococcus marenigrum (strain WH8102)</name>
    <dbReference type="NCBI Taxonomy" id="84588"/>
    <lineage>
        <taxon>Bacteria</taxon>
        <taxon>Bacillati</taxon>
        <taxon>Cyanobacteriota</taxon>
        <taxon>Cyanophyceae</taxon>
        <taxon>Synechococcales</taxon>
        <taxon>Prochlorococcaceae</taxon>
        <taxon>Parasynechococcus</taxon>
        <taxon>Parasynechococcus marenigrum</taxon>
    </lineage>
</organism>
<dbReference type="GO" id="GO:0005886">
    <property type="term" value="C:plasma membrane"/>
    <property type="evidence" value="ECO:0007669"/>
    <property type="project" value="UniProtKB-SubCell"/>
</dbReference>
<dbReference type="HOGENOM" id="CLU_000445_89_27_3"/>
<keyword evidence="11" id="KW-0472">Membrane</keyword>
<gene>
    <name evidence="14" type="ordered locus">SYNW0807</name>
</gene>
<evidence type="ECO:0000259" key="12">
    <source>
        <dbReference type="PROSITE" id="PS50109"/>
    </source>
</evidence>
<dbReference type="RefSeq" id="WP_011127672.1">
    <property type="nucleotide sequence ID" value="NC_005070.1"/>
</dbReference>
<dbReference type="GO" id="GO:0005524">
    <property type="term" value="F:ATP binding"/>
    <property type="evidence" value="ECO:0007669"/>
    <property type="project" value="UniProtKB-KW"/>
</dbReference>